<keyword evidence="1" id="KW-0175">Coiled coil</keyword>
<dbReference type="EMBL" id="JAPDIA010000002">
    <property type="protein sequence ID" value="MDG0808767.1"/>
    <property type="molecule type" value="Genomic_DNA"/>
</dbReference>
<keyword evidence="3" id="KW-1185">Reference proteome</keyword>
<dbReference type="AlphaFoldDB" id="A0A9X4QSN8"/>
<comment type="caution">
    <text evidence="2">The sequence shown here is derived from an EMBL/GenBank/DDBJ whole genome shotgun (WGS) entry which is preliminary data.</text>
</comment>
<feature type="coiled-coil region" evidence="1">
    <location>
        <begin position="29"/>
        <end position="63"/>
    </location>
</feature>
<name>A0A9X4QSN8_9BACL</name>
<evidence type="ECO:0000256" key="1">
    <source>
        <dbReference type="SAM" id="Coils"/>
    </source>
</evidence>
<proteinExistence type="predicted"/>
<evidence type="ECO:0000313" key="3">
    <source>
        <dbReference type="Proteomes" id="UP001153404"/>
    </source>
</evidence>
<accession>A0A9X4QSN8</accession>
<dbReference type="Proteomes" id="UP001153404">
    <property type="component" value="Unassembled WGS sequence"/>
</dbReference>
<protein>
    <submittedName>
        <fullName evidence="2">Uncharacterized protein</fullName>
    </submittedName>
</protein>
<organism evidence="2 3">
    <name type="scientific">Cohnella rhizosphaerae</name>
    <dbReference type="NCBI Taxonomy" id="1457232"/>
    <lineage>
        <taxon>Bacteria</taxon>
        <taxon>Bacillati</taxon>
        <taxon>Bacillota</taxon>
        <taxon>Bacilli</taxon>
        <taxon>Bacillales</taxon>
        <taxon>Paenibacillaceae</taxon>
        <taxon>Cohnella</taxon>
    </lineage>
</organism>
<gene>
    <name evidence="2" type="ORF">OMP40_04710</name>
</gene>
<evidence type="ECO:0000313" key="2">
    <source>
        <dbReference type="EMBL" id="MDG0808767.1"/>
    </source>
</evidence>
<sequence length="113" mass="13107">MTKPIVHAVPSLAVSGPQAEVHSLLDALIAKRLEEVAEIEQMVQRYERRIQKEEQAYRTMSTLRKLLSGKKPDHHAAVEYIHYVKKPLEKARKLREEIARYETMKQNGESIED</sequence>
<dbReference type="RefSeq" id="WP_277529569.1">
    <property type="nucleotide sequence ID" value="NZ_JAPDIA010000002.1"/>
</dbReference>
<reference evidence="2" key="1">
    <citation type="submission" date="2022-10" db="EMBL/GenBank/DDBJ databases">
        <title>Comparative genomic analysis of Cohnella hashimotonis sp. nov., isolated from the International Space Station.</title>
        <authorList>
            <person name="Simpson A."/>
            <person name="Venkateswaran K."/>
        </authorList>
    </citation>
    <scope>NUCLEOTIDE SEQUENCE</scope>
    <source>
        <strain evidence="2">DSM 28161</strain>
    </source>
</reference>